<dbReference type="Proteomes" id="UP001296706">
    <property type="component" value="Unassembled WGS sequence"/>
</dbReference>
<dbReference type="PROSITE" id="PS00383">
    <property type="entry name" value="TYR_PHOSPHATASE_1"/>
    <property type="match status" value="1"/>
</dbReference>
<sequence length="251" mass="26774">MSASVERWLTLEGLDNVRDVGGLPLRSGGSTRPGILLRSASLHYCTPADVDHLIDVIGLKLVLDLRTPREIDRDGPTAVARAGVETVALDFLPDGGRTLPETDDDTDPMVRNYLGYLSDRGENVVAAVRLLAAPDAGPTLVHCAAGKDRTGTLVALVLDAVGVERDAVVADYALSAEQVEALFRRWTTASGEPMPDDISRHLPRAEVMTTVLDHLDAEFGENGAGGAAGWLLANGLDEESLARLRARFTAE</sequence>
<proteinExistence type="inferred from homology"/>
<dbReference type="RefSeq" id="WP_169397101.1">
    <property type="nucleotide sequence ID" value="NZ_BAAAJH010000008.1"/>
</dbReference>
<evidence type="ECO:0000313" key="3">
    <source>
        <dbReference type="EMBL" id="NMH79038.1"/>
    </source>
</evidence>
<dbReference type="PROSITE" id="PS50056">
    <property type="entry name" value="TYR_PHOSPHATASE_2"/>
    <property type="match status" value="1"/>
</dbReference>
<dbReference type="InterPro" id="IPR000387">
    <property type="entry name" value="Tyr_Pase_dom"/>
</dbReference>
<organism evidence="3 4">
    <name type="scientific">Pseudonocardia xinjiangensis</name>
    <dbReference type="NCBI Taxonomy" id="75289"/>
    <lineage>
        <taxon>Bacteria</taxon>
        <taxon>Bacillati</taxon>
        <taxon>Actinomycetota</taxon>
        <taxon>Actinomycetes</taxon>
        <taxon>Pseudonocardiales</taxon>
        <taxon>Pseudonocardiaceae</taxon>
        <taxon>Pseudonocardia</taxon>
    </lineage>
</organism>
<evidence type="ECO:0000259" key="2">
    <source>
        <dbReference type="PROSITE" id="PS50056"/>
    </source>
</evidence>
<reference evidence="3 4" key="1">
    <citation type="submission" date="2020-04" db="EMBL/GenBank/DDBJ databases">
        <authorList>
            <person name="Klaysubun C."/>
            <person name="Duangmal K."/>
            <person name="Lipun K."/>
        </authorList>
    </citation>
    <scope>NUCLEOTIDE SEQUENCE [LARGE SCALE GENOMIC DNA]</scope>
    <source>
        <strain evidence="3 4">JCM 11839</strain>
    </source>
</reference>
<dbReference type="SUPFAM" id="SSF52799">
    <property type="entry name" value="(Phosphotyrosine protein) phosphatases II"/>
    <property type="match status" value="1"/>
</dbReference>
<accession>A0ABX1RF52</accession>
<dbReference type="InterPro" id="IPR026893">
    <property type="entry name" value="Tyr/Ser_Pase_IphP-type"/>
</dbReference>
<gene>
    <name evidence="3" type="ORF">HF577_18335</name>
</gene>
<evidence type="ECO:0000313" key="4">
    <source>
        <dbReference type="Proteomes" id="UP001296706"/>
    </source>
</evidence>
<dbReference type="PANTHER" id="PTHR31126:SF1">
    <property type="entry name" value="TYROSINE SPECIFIC PROTEIN PHOSPHATASES DOMAIN-CONTAINING PROTEIN"/>
    <property type="match status" value="1"/>
</dbReference>
<protein>
    <submittedName>
        <fullName evidence="3">Tyrosine-protein phosphatase</fullName>
    </submittedName>
</protein>
<dbReference type="EMBL" id="JAAXKY010000057">
    <property type="protein sequence ID" value="NMH79038.1"/>
    <property type="molecule type" value="Genomic_DNA"/>
</dbReference>
<evidence type="ECO:0000256" key="1">
    <source>
        <dbReference type="ARBA" id="ARBA00009580"/>
    </source>
</evidence>
<feature type="domain" description="Tyrosine specific protein phosphatases" evidence="2">
    <location>
        <begin position="122"/>
        <end position="158"/>
    </location>
</feature>
<keyword evidence="4" id="KW-1185">Reference proteome</keyword>
<name>A0ABX1RF52_9PSEU</name>
<comment type="caution">
    <text evidence="3">The sequence shown here is derived from an EMBL/GenBank/DDBJ whole genome shotgun (WGS) entry which is preliminary data.</text>
</comment>
<dbReference type="Pfam" id="PF13350">
    <property type="entry name" value="Y_phosphatase3"/>
    <property type="match status" value="1"/>
</dbReference>
<dbReference type="Gene3D" id="3.90.190.10">
    <property type="entry name" value="Protein tyrosine phosphatase superfamily"/>
    <property type="match status" value="1"/>
</dbReference>
<dbReference type="InterPro" id="IPR029021">
    <property type="entry name" value="Prot-tyrosine_phosphatase-like"/>
</dbReference>
<comment type="similarity">
    <text evidence="1">Belongs to the protein-tyrosine phosphatase family.</text>
</comment>
<dbReference type="InterPro" id="IPR016130">
    <property type="entry name" value="Tyr_Pase_AS"/>
</dbReference>
<dbReference type="PANTHER" id="PTHR31126">
    <property type="entry name" value="TYROSINE-PROTEIN PHOSPHATASE"/>
    <property type="match status" value="1"/>
</dbReference>